<protein>
    <submittedName>
        <fullName evidence="1">Uncharacterized protein</fullName>
    </submittedName>
</protein>
<reference evidence="1 2" key="1">
    <citation type="submission" date="2022-10" db="EMBL/GenBank/DDBJ databases">
        <title>The complete genomes of actinobacterial strains from the NBC collection.</title>
        <authorList>
            <person name="Joergensen T.S."/>
            <person name="Alvarez Arevalo M."/>
            <person name="Sterndorff E.B."/>
            <person name="Faurdal D."/>
            <person name="Vuksanovic O."/>
            <person name="Mourched A.-S."/>
            <person name="Charusanti P."/>
            <person name="Shaw S."/>
            <person name="Blin K."/>
            <person name="Weber T."/>
        </authorList>
    </citation>
    <scope>NUCLEOTIDE SEQUENCE [LARGE SCALE GENOMIC DNA]</scope>
    <source>
        <strain evidence="1 2">NBC 01769</strain>
    </source>
</reference>
<evidence type="ECO:0000313" key="2">
    <source>
        <dbReference type="Proteomes" id="UP001330827"/>
    </source>
</evidence>
<sequence length="166" mass="17495">MNITDHDGYQATLKITIAPHVIYEAGVTPPGMEEQCAAFVPGDSVQRAVVSITTELTPRTVKGFTWPEASQQAVSVGADGMSLCNGDLESVTTRVYGDAKGAITTQGLFETEITPNSPDGFGDPEPWKSISVTVDNVECGVVSKDSAFKPAGTLYDKDCAYTAAAE</sequence>
<gene>
    <name evidence="1" type="ORF">OIE64_21950</name>
</gene>
<keyword evidence="2" id="KW-1185">Reference proteome</keyword>
<dbReference type="EMBL" id="CP109114">
    <property type="protein sequence ID" value="WSC15231.1"/>
    <property type="molecule type" value="Genomic_DNA"/>
</dbReference>
<organism evidence="1 2">
    <name type="scientific">Streptomyces brevispora</name>
    <dbReference type="NCBI Taxonomy" id="887462"/>
    <lineage>
        <taxon>Bacteria</taxon>
        <taxon>Bacillati</taxon>
        <taxon>Actinomycetota</taxon>
        <taxon>Actinomycetes</taxon>
        <taxon>Kitasatosporales</taxon>
        <taxon>Streptomycetaceae</taxon>
        <taxon>Streptomyces</taxon>
    </lineage>
</organism>
<proteinExistence type="predicted"/>
<dbReference type="Proteomes" id="UP001330827">
    <property type="component" value="Chromosome"/>
</dbReference>
<name>A0ABZ1G6V0_9ACTN</name>
<accession>A0ABZ1G6V0</accession>
<evidence type="ECO:0000313" key="1">
    <source>
        <dbReference type="EMBL" id="WSC15231.1"/>
    </source>
</evidence>
<dbReference type="RefSeq" id="WP_326594267.1">
    <property type="nucleotide sequence ID" value="NZ_CP109114.1"/>
</dbReference>